<proteinExistence type="inferred from homology"/>
<keyword evidence="7" id="KW-1185">Reference proteome</keyword>
<dbReference type="Gene3D" id="3.30.2320.10">
    <property type="entry name" value="hypothetical protein PF0899 domain"/>
    <property type="match status" value="1"/>
</dbReference>
<dbReference type="GO" id="GO:0140737">
    <property type="term" value="C:encapsulin nanocompartment"/>
    <property type="evidence" value="ECO:0007669"/>
    <property type="project" value="UniProtKB-SubCell"/>
</dbReference>
<dbReference type="Gene3D" id="3.30.2400.30">
    <property type="match status" value="1"/>
</dbReference>
<dbReference type="Pfam" id="PF04454">
    <property type="entry name" value="Linocin_M18"/>
    <property type="match status" value="1"/>
</dbReference>
<dbReference type="InterPro" id="IPR051429">
    <property type="entry name" value="Encapsulin_nc"/>
</dbReference>
<dbReference type="EMBL" id="BKDJ01000011">
    <property type="protein sequence ID" value="GER23665.1"/>
    <property type="molecule type" value="Genomic_DNA"/>
</dbReference>
<protein>
    <recommendedName>
        <fullName evidence="4">Type 1 encapsulin shell protein</fullName>
    </recommendedName>
</protein>
<evidence type="ECO:0000256" key="4">
    <source>
        <dbReference type="ARBA" id="ARBA00050023"/>
    </source>
</evidence>
<dbReference type="PANTHER" id="PTHR37165">
    <property type="entry name" value="PEPTIDASE U56 FAMILY"/>
    <property type="match status" value="1"/>
</dbReference>
<comment type="subcellular location">
    <subcellularLocation>
        <location evidence="1">Encapsulin nanocompartment</location>
    </subcellularLocation>
</comment>
<dbReference type="Proteomes" id="UP000325307">
    <property type="component" value="Unassembled WGS sequence"/>
</dbReference>
<comment type="similarity">
    <text evidence="2">Belongs to the encapsulin family. Family 1 subfamily.</text>
</comment>
<dbReference type="AlphaFoldDB" id="A0A5A7NS64"/>
<evidence type="ECO:0000256" key="3">
    <source>
        <dbReference type="ARBA" id="ARBA00033787"/>
    </source>
</evidence>
<keyword evidence="3" id="KW-1284">Encapsulin nanocompartment</keyword>
<name>A0A5A7NS64_9MICC</name>
<sequence length="293" mass="30984">MSANHLLRENAPISEAGWSFLDREATSRLAVALGARKLVDFHGPLGWEYSATPLGRVEPLAGPQDGLRALRRRVLPLVEVRADFEVSRAELMDIDRGVLDASLPGLDAAALRIAAAENTAVFHGWANAGILGITEATPHEPVPRVEDFNDYPKRVAHAVSVLRQAGIGGPFGLALGPGHYTAVVEATERGGYLLSEHLSTILEGPLVWVPGVTGAVVVSLRGGDFRFEAGQDLSLGYQGHDDDSVHLYLEESFSFLVATPEAAIHLSSAAGRTRGGDAGAAGGEAVPAEDFED</sequence>
<accession>A0A5A7NS64</accession>
<evidence type="ECO:0000256" key="5">
    <source>
        <dbReference type="SAM" id="MobiDB-lite"/>
    </source>
</evidence>
<organism evidence="6 7">
    <name type="scientific">Zafaria cholistanensis</name>
    <dbReference type="NCBI Taxonomy" id="1682741"/>
    <lineage>
        <taxon>Bacteria</taxon>
        <taxon>Bacillati</taxon>
        <taxon>Actinomycetota</taxon>
        <taxon>Actinomycetes</taxon>
        <taxon>Micrococcales</taxon>
        <taxon>Micrococcaceae</taxon>
        <taxon>Zafaria</taxon>
    </lineage>
</organism>
<dbReference type="PANTHER" id="PTHR37165:SF1">
    <property type="entry name" value="TYPE 1 ENCAPSULIN SHELL PROTEIN"/>
    <property type="match status" value="1"/>
</dbReference>
<evidence type="ECO:0000313" key="7">
    <source>
        <dbReference type="Proteomes" id="UP000325307"/>
    </source>
</evidence>
<dbReference type="PIRSF" id="PIRSF019254">
    <property type="entry name" value="CFP29"/>
    <property type="match status" value="1"/>
</dbReference>
<evidence type="ECO:0000256" key="1">
    <source>
        <dbReference type="ARBA" id="ARBA00033738"/>
    </source>
</evidence>
<dbReference type="OrthoDB" id="2922at2"/>
<evidence type="ECO:0000256" key="2">
    <source>
        <dbReference type="ARBA" id="ARBA00033743"/>
    </source>
</evidence>
<dbReference type="InterPro" id="IPR007544">
    <property type="entry name" value="ENCAP"/>
</dbReference>
<dbReference type="NCBIfam" id="NF041155">
    <property type="entry name" value="encap_f1"/>
    <property type="match status" value="1"/>
</dbReference>
<evidence type="ECO:0000313" key="6">
    <source>
        <dbReference type="EMBL" id="GER23665.1"/>
    </source>
</evidence>
<comment type="caution">
    <text evidence="6">The sequence shown here is derived from an EMBL/GenBank/DDBJ whole genome shotgun (WGS) entry which is preliminary data.</text>
</comment>
<reference evidence="6 7" key="1">
    <citation type="submission" date="2019-09" db="EMBL/GenBank/DDBJ databases">
        <title>Arthrobacter zafarii sp. nov., a moderately thermotolerant and halotolerant actinobacterium isolated from Cholistan desert soil of Pakistan.</title>
        <authorList>
            <person name="Amin A."/>
            <person name="Ahmed I."/>
            <person name="Khalid N."/>
            <person name="Schumann P."/>
            <person name="Busse H.J."/>
            <person name="Khan I.U."/>
            <person name="Li S."/>
            <person name="Li W.J."/>
        </authorList>
    </citation>
    <scope>NUCLEOTIDE SEQUENCE [LARGE SCALE GENOMIC DNA]</scope>
    <source>
        <strain evidence="6 7">NCCP-1664</strain>
    </source>
</reference>
<gene>
    <name evidence="6" type="ORF">NCCP1664_21600</name>
</gene>
<feature type="region of interest" description="Disordered" evidence="5">
    <location>
        <begin position="272"/>
        <end position="293"/>
    </location>
</feature>
<dbReference type="RefSeq" id="WP_149957257.1">
    <property type="nucleotide sequence ID" value="NZ_BKDJ01000011.1"/>
</dbReference>